<proteinExistence type="predicted"/>
<sequence>MPMCVCGKPLMIKTASGGKSAKSAANRGRRYYACALEDAGCGGFVAWLDQQPDFCKYDDVRKVGPHTVVQMCSPFSMPCTWDTLRCDCDMPMRSGWFGSAVCRSGKCKASKTMLMPMHSALVIARTELGRDLSPEEVAGLQGKSKYQEAVVKRCRTVLLDNIKVVE</sequence>
<keyword evidence="2" id="KW-0863">Zinc-finger</keyword>
<protein>
    <recommendedName>
        <fullName evidence="4">GRF-type domain-containing protein</fullName>
    </recommendedName>
</protein>
<evidence type="ECO:0000313" key="5">
    <source>
        <dbReference type="EMBL" id="QHU15268.1"/>
    </source>
</evidence>
<dbReference type="EMBL" id="MN740854">
    <property type="protein sequence ID" value="QHU15268.1"/>
    <property type="molecule type" value="Genomic_DNA"/>
</dbReference>
<reference evidence="5" key="1">
    <citation type="journal article" date="2020" name="Nature">
        <title>Giant virus diversity and host interactions through global metagenomics.</title>
        <authorList>
            <person name="Schulz F."/>
            <person name="Roux S."/>
            <person name="Paez-Espino D."/>
            <person name="Jungbluth S."/>
            <person name="Walsh D.A."/>
            <person name="Denef V.J."/>
            <person name="McMahon K.D."/>
            <person name="Konstantinidis K.T."/>
            <person name="Eloe-Fadrosh E.A."/>
            <person name="Kyrpides N.C."/>
            <person name="Woyke T."/>
        </authorList>
    </citation>
    <scope>NUCLEOTIDE SEQUENCE</scope>
    <source>
        <strain evidence="5">GVMAG-S-1103017-68</strain>
    </source>
</reference>
<evidence type="ECO:0000256" key="2">
    <source>
        <dbReference type="ARBA" id="ARBA00022771"/>
    </source>
</evidence>
<evidence type="ECO:0000256" key="3">
    <source>
        <dbReference type="ARBA" id="ARBA00022833"/>
    </source>
</evidence>
<evidence type="ECO:0000259" key="4">
    <source>
        <dbReference type="PROSITE" id="PS51999"/>
    </source>
</evidence>
<dbReference type="PROSITE" id="PS51999">
    <property type="entry name" value="ZF_GRF"/>
    <property type="match status" value="1"/>
</dbReference>
<name>A0A6C0KG13_9ZZZZ</name>
<feature type="domain" description="GRF-type" evidence="4">
    <location>
        <begin position="4"/>
        <end position="51"/>
    </location>
</feature>
<dbReference type="InterPro" id="IPR010666">
    <property type="entry name" value="Znf_GRF"/>
</dbReference>
<evidence type="ECO:0000256" key="1">
    <source>
        <dbReference type="ARBA" id="ARBA00022723"/>
    </source>
</evidence>
<keyword evidence="3" id="KW-0862">Zinc</keyword>
<accession>A0A6C0KG13</accession>
<dbReference type="GO" id="GO:0008270">
    <property type="term" value="F:zinc ion binding"/>
    <property type="evidence" value="ECO:0007669"/>
    <property type="project" value="UniProtKB-KW"/>
</dbReference>
<dbReference type="Pfam" id="PF06839">
    <property type="entry name" value="Zn_ribbon_GRF"/>
    <property type="match status" value="1"/>
</dbReference>
<organism evidence="5">
    <name type="scientific">viral metagenome</name>
    <dbReference type="NCBI Taxonomy" id="1070528"/>
    <lineage>
        <taxon>unclassified sequences</taxon>
        <taxon>metagenomes</taxon>
        <taxon>organismal metagenomes</taxon>
    </lineage>
</organism>
<dbReference type="AlphaFoldDB" id="A0A6C0KG13"/>
<keyword evidence="1" id="KW-0479">Metal-binding</keyword>